<name>A0A6A6CLU5_ZASCE</name>
<evidence type="ECO:0000313" key="2">
    <source>
        <dbReference type="Proteomes" id="UP000799537"/>
    </source>
</evidence>
<evidence type="ECO:0000313" key="1">
    <source>
        <dbReference type="EMBL" id="KAF2167603.1"/>
    </source>
</evidence>
<dbReference type="AlphaFoldDB" id="A0A6A6CLU5"/>
<dbReference type="EMBL" id="ML993593">
    <property type="protein sequence ID" value="KAF2167603.1"/>
    <property type="molecule type" value="Genomic_DNA"/>
</dbReference>
<dbReference type="PANTHER" id="PTHR47381:SF3">
    <property type="entry name" value="ALPHA_BETA-HYDROLASES SUPERFAMILY PROTEIN"/>
    <property type="match status" value="1"/>
</dbReference>
<dbReference type="SUPFAM" id="SSF53474">
    <property type="entry name" value="alpha/beta-Hydrolases"/>
    <property type="match status" value="1"/>
</dbReference>
<dbReference type="OrthoDB" id="2152248at2759"/>
<accession>A0A6A6CLU5</accession>
<reference evidence="1" key="1">
    <citation type="journal article" date="2020" name="Stud. Mycol.">
        <title>101 Dothideomycetes genomes: a test case for predicting lifestyles and emergence of pathogens.</title>
        <authorList>
            <person name="Haridas S."/>
            <person name="Albert R."/>
            <person name="Binder M."/>
            <person name="Bloem J."/>
            <person name="Labutti K."/>
            <person name="Salamov A."/>
            <person name="Andreopoulos B."/>
            <person name="Baker S."/>
            <person name="Barry K."/>
            <person name="Bills G."/>
            <person name="Bluhm B."/>
            <person name="Cannon C."/>
            <person name="Castanera R."/>
            <person name="Culley D."/>
            <person name="Daum C."/>
            <person name="Ezra D."/>
            <person name="Gonzalez J."/>
            <person name="Henrissat B."/>
            <person name="Kuo A."/>
            <person name="Liang C."/>
            <person name="Lipzen A."/>
            <person name="Lutzoni F."/>
            <person name="Magnuson J."/>
            <person name="Mondo S."/>
            <person name="Nolan M."/>
            <person name="Ohm R."/>
            <person name="Pangilinan J."/>
            <person name="Park H.-J."/>
            <person name="Ramirez L."/>
            <person name="Alfaro M."/>
            <person name="Sun H."/>
            <person name="Tritt A."/>
            <person name="Yoshinaga Y."/>
            <person name="Zwiers L.-H."/>
            <person name="Turgeon B."/>
            <person name="Goodwin S."/>
            <person name="Spatafora J."/>
            <person name="Crous P."/>
            <person name="Grigoriev I."/>
        </authorList>
    </citation>
    <scope>NUCLEOTIDE SEQUENCE</scope>
    <source>
        <strain evidence="1">ATCC 36951</strain>
    </source>
</reference>
<keyword evidence="2" id="KW-1185">Reference proteome</keyword>
<dbReference type="RefSeq" id="XP_033668492.1">
    <property type="nucleotide sequence ID" value="XM_033806319.1"/>
</dbReference>
<dbReference type="Proteomes" id="UP000799537">
    <property type="component" value="Unassembled WGS sequence"/>
</dbReference>
<evidence type="ECO:0008006" key="3">
    <source>
        <dbReference type="Google" id="ProtNLM"/>
    </source>
</evidence>
<dbReference type="PANTHER" id="PTHR47381">
    <property type="entry name" value="ALPHA/BETA-HYDROLASES SUPERFAMILY PROTEIN"/>
    <property type="match status" value="1"/>
</dbReference>
<dbReference type="GeneID" id="54559591"/>
<proteinExistence type="predicted"/>
<dbReference type="Gene3D" id="3.40.50.1820">
    <property type="entry name" value="alpha/beta hydrolase"/>
    <property type="match status" value="1"/>
</dbReference>
<sequence length="363" mass="39770">MTQQQPRNPILGKWQTPNGPIVSEKTLLVGGINATVYGLGEVNSTTDHVACLWLLHPRSCTLADMKPIARTMIHTWNTLVANSASAELHGKKGLIAVAIDQRNHGELQIDPLANEAWRQGNPTHAVDMFATFSGTARDVSHMIDHLPSYLYPRSEKTIVDHMVLGVSLGAHAAWHLLMHDPRIRIGVAMIGSPDYTNIMADRARLSKLMEWTSTDPHGSSFIGSRAYPRALVDAVAKVDPRAVLCGPWSVDDSGSLEMPATADDQALTQRLLEHHLGGKNILAVSGGGDKMIPYRTSKSFFSWLKSGTRAEGWYRGKPIAFEDFVADEAGHEVDLVMMAKVVDHLKSTIFPLLNQHPSVTAKL</sequence>
<protein>
    <recommendedName>
        <fullName evidence="3">AB hydrolase-1 domain-containing protein</fullName>
    </recommendedName>
</protein>
<organism evidence="1 2">
    <name type="scientific">Zasmidium cellare ATCC 36951</name>
    <dbReference type="NCBI Taxonomy" id="1080233"/>
    <lineage>
        <taxon>Eukaryota</taxon>
        <taxon>Fungi</taxon>
        <taxon>Dikarya</taxon>
        <taxon>Ascomycota</taxon>
        <taxon>Pezizomycotina</taxon>
        <taxon>Dothideomycetes</taxon>
        <taxon>Dothideomycetidae</taxon>
        <taxon>Mycosphaerellales</taxon>
        <taxon>Mycosphaerellaceae</taxon>
        <taxon>Zasmidium</taxon>
    </lineage>
</organism>
<gene>
    <name evidence="1" type="ORF">M409DRAFT_22405</name>
</gene>
<dbReference type="InterPro" id="IPR029058">
    <property type="entry name" value="AB_hydrolase_fold"/>
</dbReference>